<dbReference type="AlphaFoldDB" id="B8HPQ3"/>
<proteinExistence type="predicted"/>
<dbReference type="EMBL" id="CP001344">
    <property type="protein sequence ID" value="ACL43914.1"/>
    <property type="molecule type" value="Genomic_DNA"/>
</dbReference>
<dbReference type="CDD" id="cd02978">
    <property type="entry name" value="KaiB_like"/>
    <property type="match status" value="1"/>
</dbReference>
<dbReference type="SUPFAM" id="SSF52833">
    <property type="entry name" value="Thioredoxin-like"/>
    <property type="match status" value="1"/>
</dbReference>
<dbReference type="PANTHER" id="PTHR41709:SF2">
    <property type="entry name" value="CIRCADIAN CLOCK PROTEIN KAIB2"/>
    <property type="match status" value="1"/>
</dbReference>
<dbReference type="Pfam" id="PF07689">
    <property type="entry name" value="KaiB"/>
    <property type="match status" value="1"/>
</dbReference>
<protein>
    <submittedName>
        <fullName evidence="2">KaiB domain protein</fullName>
    </submittedName>
</protein>
<dbReference type="eggNOG" id="COG4251">
    <property type="taxonomic scope" value="Bacteria"/>
</dbReference>
<dbReference type="SMART" id="SM01248">
    <property type="entry name" value="KaiB"/>
    <property type="match status" value="1"/>
</dbReference>
<dbReference type="InterPro" id="IPR011649">
    <property type="entry name" value="KaiB_domain"/>
</dbReference>
<feature type="domain" description="KaiB" evidence="1">
    <location>
        <begin position="152"/>
        <end position="233"/>
    </location>
</feature>
<evidence type="ECO:0000259" key="1">
    <source>
        <dbReference type="SMART" id="SM01248"/>
    </source>
</evidence>
<dbReference type="InterPro" id="IPR039022">
    <property type="entry name" value="KaiB-like"/>
</dbReference>
<dbReference type="HOGENOM" id="CLU_061367_0_0_3"/>
<organism evidence="2">
    <name type="scientific">Cyanothece sp. (strain PCC 7425 / ATCC 29141)</name>
    <dbReference type="NCBI Taxonomy" id="395961"/>
    <lineage>
        <taxon>Bacteria</taxon>
        <taxon>Bacillati</taxon>
        <taxon>Cyanobacteriota</taxon>
        <taxon>Cyanophyceae</taxon>
        <taxon>Gomontiellales</taxon>
        <taxon>Cyanothecaceae</taxon>
        <taxon>Cyanothece</taxon>
    </lineage>
</organism>
<sequence>MVYCLDPTKRGRWHHHLCAALQELLNLPEIPLFLTPCYTATLDTWFDPQTQQFRIAAEAYPLVLRHQAVLNAIFAIDHLVWQSVSCPEGLCDPLVLNSYRQQFPQLWQHHNLVVRLDSLNSPATLAPNPALSSAAEMAELPPERDMQGYVLRLFVAGHSTATEQILKNLHLLLTRHLKRPYTLRVIDVTKQPEQAEQDQVSATPTLVKAWPHPVRRLVGDLNNLERLGRMLNHLESEE</sequence>
<gene>
    <name evidence="2" type="ordered locus">Cyan7425_1544</name>
</gene>
<dbReference type="PANTHER" id="PTHR41709">
    <property type="entry name" value="KAIB-LIKE PROTEIN 1"/>
    <property type="match status" value="1"/>
</dbReference>
<reference evidence="2" key="1">
    <citation type="submission" date="2009-01" db="EMBL/GenBank/DDBJ databases">
        <title>Complete sequence of chromosome Cyanothece sp. PCC 7425.</title>
        <authorList>
            <consortium name="US DOE Joint Genome Institute"/>
            <person name="Lucas S."/>
            <person name="Copeland A."/>
            <person name="Lapidus A."/>
            <person name="Glavina del Rio T."/>
            <person name="Dalin E."/>
            <person name="Tice H."/>
            <person name="Bruce D."/>
            <person name="Goodwin L."/>
            <person name="Pitluck S."/>
            <person name="Sims D."/>
            <person name="Meineke L."/>
            <person name="Brettin T."/>
            <person name="Detter J.C."/>
            <person name="Han C."/>
            <person name="Larimer F."/>
            <person name="Land M."/>
            <person name="Hauser L."/>
            <person name="Kyrpides N."/>
            <person name="Ovchinnikova G."/>
            <person name="Liberton M."/>
            <person name="Stoeckel J."/>
            <person name="Banerjee A."/>
            <person name="Singh A."/>
            <person name="Page L."/>
            <person name="Sato H."/>
            <person name="Zhao L."/>
            <person name="Sherman L."/>
            <person name="Pakrasi H."/>
            <person name="Richardson P."/>
        </authorList>
    </citation>
    <scope>NUCLEOTIDE SEQUENCE</scope>
    <source>
        <strain evidence="2">PCC 7425</strain>
    </source>
</reference>
<evidence type="ECO:0000313" key="2">
    <source>
        <dbReference type="EMBL" id="ACL43914.1"/>
    </source>
</evidence>
<dbReference type="GO" id="GO:0048511">
    <property type="term" value="P:rhythmic process"/>
    <property type="evidence" value="ECO:0007669"/>
    <property type="project" value="InterPro"/>
</dbReference>
<name>B8HPQ3_CYAP4</name>
<dbReference type="InterPro" id="IPR036249">
    <property type="entry name" value="Thioredoxin-like_sf"/>
</dbReference>
<dbReference type="STRING" id="395961.Cyan7425_1544"/>
<dbReference type="Gene3D" id="3.40.30.10">
    <property type="entry name" value="Glutaredoxin"/>
    <property type="match status" value="1"/>
</dbReference>
<dbReference type="KEGG" id="cyn:Cyan7425_1544"/>
<accession>B8HPQ3</accession>